<feature type="chain" id="PRO_5012352109" evidence="2">
    <location>
        <begin position="22"/>
        <end position="267"/>
    </location>
</feature>
<evidence type="ECO:0000256" key="1">
    <source>
        <dbReference type="SAM" id="Coils"/>
    </source>
</evidence>
<evidence type="ECO:0000256" key="2">
    <source>
        <dbReference type="SAM" id="SignalP"/>
    </source>
</evidence>
<feature type="coiled-coil region" evidence="1">
    <location>
        <begin position="206"/>
        <end position="261"/>
    </location>
</feature>
<protein>
    <submittedName>
        <fullName evidence="3">Uncharacterized protein</fullName>
    </submittedName>
</protein>
<dbReference type="EMBL" id="FLUL01000001">
    <property type="protein sequence ID" value="SBV92965.1"/>
    <property type="molecule type" value="Genomic_DNA"/>
</dbReference>
<gene>
    <name evidence="3" type="ORF">KL86DYS2_10458</name>
</gene>
<keyword evidence="1" id="KW-0175">Coiled coil</keyword>
<keyword evidence="2" id="KW-0732">Signal</keyword>
<dbReference type="RefSeq" id="WP_135105885.1">
    <property type="nucleotide sequence ID" value="NZ_LT599021.1"/>
</dbReference>
<name>A0A212J1A9_9BACT</name>
<proteinExistence type="predicted"/>
<organism evidence="3">
    <name type="scientific">uncultured Dysgonomonas sp</name>
    <dbReference type="NCBI Taxonomy" id="206096"/>
    <lineage>
        <taxon>Bacteria</taxon>
        <taxon>Pseudomonadati</taxon>
        <taxon>Bacteroidota</taxon>
        <taxon>Bacteroidia</taxon>
        <taxon>Bacteroidales</taxon>
        <taxon>Dysgonomonadaceae</taxon>
        <taxon>Dysgonomonas</taxon>
        <taxon>environmental samples</taxon>
    </lineage>
</organism>
<sequence>MKRLFLSLAILAFTSLTIVSAQEGRRSKRGFSLPQELNLTSEQQQKVDSANNEFRAKISDLRSNSNISKEDRRTKIKELRREHRDAINNILTPEQQTKLKELQSKREKEMSMRGKRHDRQRELAIQYKKDLKDLNLTNEQKQQIRAINENYRTKSKELALQHREDLNKIYTPEQQSKLRDIRKDFSKDKTFTYGSRKGMKLDNASVEKLNALKENYIKEKKAIEMSRIAPAAQKQKLSDLRENFRKERRQILADAQKEKANKQNTPA</sequence>
<feature type="signal peptide" evidence="2">
    <location>
        <begin position="1"/>
        <end position="21"/>
    </location>
</feature>
<accession>A0A212J1A9</accession>
<dbReference type="Gene3D" id="1.20.120.1490">
    <property type="match status" value="2"/>
</dbReference>
<evidence type="ECO:0000313" key="3">
    <source>
        <dbReference type="EMBL" id="SBV92965.1"/>
    </source>
</evidence>
<dbReference type="AlphaFoldDB" id="A0A212J1A9"/>
<reference evidence="3" key="1">
    <citation type="submission" date="2016-04" db="EMBL/GenBank/DDBJ databases">
        <authorList>
            <person name="Evans L.H."/>
            <person name="Alamgir A."/>
            <person name="Owens N."/>
            <person name="Weber N.D."/>
            <person name="Virtaneva K."/>
            <person name="Barbian K."/>
            <person name="Babar A."/>
            <person name="Rosenke K."/>
        </authorList>
    </citation>
    <scope>NUCLEOTIDE SEQUENCE</scope>
    <source>
        <strain evidence="3">86-2</strain>
    </source>
</reference>